<dbReference type="Gene3D" id="2.20.28.10">
    <property type="match status" value="1"/>
</dbReference>
<dbReference type="FunFam" id="2.20.28.10:FF:000001">
    <property type="entry name" value="Rubredoxin"/>
    <property type="match status" value="1"/>
</dbReference>
<evidence type="ECO:0000256" key="14">
    <source>
        <dbReference type="ARBA" id="ARBA00023002"/>
    </source>
</evidence>
<dbReference type="STRING" id="119000.SAMN05661010_01809"/>
<dbReference type="Gene3D" id="3.50.50.60">
    <property type="entry name" value="FAD/NAD(P)-binding domain"/>
    <property type="match status" value="2"/>
</dbReference>
<evidence type="ECO:0000256" key="11">
    <source>
        <dbReference type="ARBA" id="ARBA00022723"/>
    </source>
</evidence>
<comment type="similarity">
    <text evidence="7">Belongs to the FAD-dependent oxidoreductase family.</text>
</comment>
<dbReference type="PRINTS" id="PR00163">
    <property type="entry name" value="RUBREDOXIN"/>
</dbReference>
<evidence type="ECO:0000256" key="4">
    <source>
        <dbReference type="ARBA" id="ARBA00004496"/>
    </source>
</evidence>
<evidence type="ECO:0000313" key="19">
    <source>
        <dbReference type="Proteomes" id="UP000198654"/>
    </source>
</evidence>
<evidence type="ECO:0000256" key="7">
    <source>
        <dbReference type="ARBA" id="ARBA00006442"/>
    </source>
</evidence>
<dbReference type="PANTHER" id="PTHR43429:SF3">
    <property type="entry name" value="NITRITE REDUCTASE [NAD(P)H]"/>
    <property type="match status" value="1"/>
</dbReference>
<evidence type="ECO:0000256" key="15">
    <source>
        <dbReference type="ARBA" id="ARBA00023004"/>
    </source>
</evidence>
<dbReference type="PRINTS" id="PR00368">
    <property type="entry name" value="FADPNR"/>
</dbReference>
<proteinExistence type="inferred from homology"/>
<gene>
    <name evidence="18" type="ORF">SAMN05661010_01809</name>
</gene>
<keyword evidence="11" id="KW-0479">Metal-binding</keyword>
<keyword evidence="12" id="KW-0274">FAD</keyword>
<dbReference type="InterPro" id="IPR036188">
    <property type="entry name" value="FAD/NAD-bd_sf"/>
</dbReference>
<keyword evidence="13" id="KW-0249">Electron transport</keyword>
<dbReference type="InterPro" id="IPR023753">
    <property type="entry name" value="FAD/NAD-binding_dom"/>
</dbReference>
<dbReference type="InterPro" id="IPR018527">
    <property type="entry name" value="Rubredoxin_Fe_BS"/>
</dbReference>
<dbReference type="InterPro" id="IPR024934">
    <property type="entry name" value="Rubredoxin-like_dom"/>
</dbReference>
<dbReference type="SUPFAM" id="SSF57802">
    <property type="entry name" value="Rubredoxin-like"/>
    <property type="match status" value="1"/>
</dbReference>
<dbReference type="InterPro" id="IPR050260">
    <property type="entry name" value="FAD-bd_OxRdtase"/>
</dbReference>
<evidence type="ECO:0000313" key="18">
    <source>
        <dbReference type="EMBL" id="SDL49957.1"/>
    </source>
</evidence>
<comment type="subcellular location">
    <subcellularLocation>
        <location evidence="4">Cytoplasm</location>
    </subcellularLocation>
</comment>
<evidence type="ECO:0000256" key="5">
    <source>
        <dbReference type="ARBA" id="ARBA00004933"/>
    </source>
</evidence>
<comment type="cofactor">
    <cofactor evidence="2">
        <name>FAD</name>
        <dbReference type="ChEBI" id="CHEBI:57692"/>
    </cofactor>
</comment>
<dbReference type="CDD" id="cd00730">
    <property type="entry name" value="rubredoxin"/>
    <property type="match status" value="1"/>
</dbReference>
<dbReference type="OrthoDB" id="9800607at2"/>
<dbReference type="InterPro" id="IPR041364">
    <property type="entry name" value="Rbx-bd"/>
</dbReference>
<evidence type="ECO:0000259" key="17">
    <source>
        <dbReference type="PROSITE" id="PS50903"/>
    </source>
</evidence>
<reference evidence="18 19" key="1">
    <citation type="submission" date="2016-10" db="EMBL/GenBank/DDBJ databases">
        <authorList>
            <person name="de Groot N.N."/>
        </authorList>
    </citation>
    <scope>NUCLEOTIDE SEQUENCE [LARGE SCALE GENOMIC DNA]</scope>
    <source>
        <strain evidence="18 19">DSM 14789</strain>
    </source>
</reference>
<dbReference type="AlphaFoldDB" id="A0A1G9KKA8"/>
<dbReference type="Gene3D" id="3.30.390.120">
    <property type="match status" value="1"/>
</dbReference>
<evidence type="ECO:0000256" key="3">
    <source>
        <dbReference type="ARBA" id="ARBA00002792"/>
    </source>
</evidence>
<evidence type="ECO:0000256" key="6">
    <source>
        <dbReference type="ARBA" id="ARBA00005337"/>
    </source>
</evidence>
<evidence type="ECO:0000256" key="1">
    <source>
        <dbReference type="ARBA" id="ARBA00001965"/>
    </source>
</evidence>
<keyword evidence="9" id="KW-0963">Cytoplasm</keyword>
<keyword evidence="15" id="KW-0408">Iron</keyword>
<dbReference type="GO" id="GO:0005506">
    <property type="term" value="F:iron ion binding"/>
    <property type="evidence" value="ECO:0007669"/>
    <property type="project" value="InterPro"/>
</dbReference>
<keyword evidence="8" id="KW-0813">Transport</keyword>
<evidence type="ECO:0000256" key="16">
    <source>
        <dbReference type="ARBA" id="ARBA00023027"/>
    </source>
</evidence>
<evidence type="ECO:0000256" key="8">
    <source>
        <dbReference type="ARBA" id="ARBA00022448"/>
    </source>
</evidence>
<evidence type="ECO:0000256" key="9">
    <source>
        <dbReference type="ARBA" id="ARBA00022490"/>
    </source>
</evidence>
<dbReference type="GO" id="GO:0005737">
    <property type="term" value="C:cytoplasm"/>
    <property type="evidence" value="ECO:0007669"/>
    <property type="project" value="UniProtKB-SubCell"/>
</dbReference>
<dbReference type="Pfam" id="PF07992">
    <property type="entry name" value="Pyr_redox_2"/>
    <property type="match status" value="1"/>
</dbReference>
<evidence type="ECO:0000256" key="13">
    <source>
        <dbReference type="ARBA" id="ARBA00022982"/>
    </source>
</evidence>
<comment type="function">
    <text evidence="3">Involved in the hydrocarbon hydroxylating system, which transfers electrons from NADH to rubredoxin reductase and then through rubredoxin to alkane 1 monooxygenase.</text>
</comment>
<dbReference type="InterPro" id="IPR024935">
    <property type="entry name" value="Rubredoxin_dom"/>
</dbReference>
<name>A0A1G9KKA8_9GAMM</name>
<dbReference type="Proteomes" id="UP000198654">
    <property type="component" value="Unassembled WGS sequence"/>
</dbReference>
<dbReference type="PANTHER" id="PTHR43429">
    <property type="entry name" value="PYRIDINE NUCLEOTIDE-DISULFIDE OXIDOREDUCTASE DOMAIN-CONTAINING"/>
    <property type="match status" value="1"/>
</dbReference>
<comment type="similarity">
    <text evidence="6">Belongs to the rubredoxin family.</text>
</comment>
<evidence type="ECO:0000256" key="2">
    <source>
        <dbReference type="ARBA" id="ARBA00001974"/>
    </source>
</evidence>
<comment type="pathway">
    <text evidence="5">Hydrocarbon metabolism; alkane degradation.</text>
</comment>
<dbReference type="GO" id="GO:0016491">
    <property type="term" value="F:oxidoreductase activity"/>
    <property type="evidence" value="ECO:0007669"/>
    <property type="project" value="UniProtKB-KW"/>
</dbReference>
<evidence type="ECO:0000256" key="10">
    <source>
        <dbReference type="ARBA" id="ARBA00022630"/>
    </source>
</evidence>
<dbReference type="SUPFAM" id="SSF51905">
    <property type="entry name" value="FAD/NAD(P)-binding domain"/>
    <property type="match status" value="1"/>
</dbReference>
<accession>A0A1G9KKA8</accession>
<protein>
    <submittedName>
        <fullName evidence="18">Rubredoxin-NAD+ reductase</fullName>
    </submittedName>
</protein>
<organism evidence="18 19">
    <name type="scientific">Modicisalibacter muralis</name>
    <dbReference type="NCBI Taxonomy" id="119000"/>
    <lineage>
        <taxon>Bacteria</taxon>
        <taxon>Pseudomonadati</taxon>
        <taxon>Pseudomonadota</taxon>
        <taxon>Gammaproteobacteria</taxon>
        <taxon>Oceanospirillales</taxon>
        <taxon>Halomonadaceae</taxon>
        <taxon>Modicisalibacter</taxon>
    </lineage>
</organism>
<dbReference type="PROSITE" id="PS00202">
    <property type="entry name" value="RUBREDOXIN"/>
    <property type="match status" value="1"/>
</dbReference>
<evidence type="ECO:0000256" key="12">
    <source>
        <dbReference type="ARBA" id="ARBA00022827"/>
    </source>
</evidence>
<dbReference type="EMBL" id="FNGI01000004">
    <property type="protein sequence ID" value="SDL49957.1"/>
    <property type="molecule type" value="Genomic_DNA"/>
</dbReference>
<keyword evidence="14" id="KW-0560">Oxidoreductase</keyword>
<comment type="cofactor">
    <cofactor evidence="1">
        <name>Fe(3+)</name>
        <dbReference type="ChEBI" id="CHEBI:29034"/>
    </cofactor>
</comment>
<feature type="domain" description="Rubredoxin-like" evidence="17">
    <location>
        <begin position="1"/>
        <end position="52"/>
    </location>
</feature>
<keyword evidence="16" id="KW-0520">NAD</keyword>
<keyword evidence="10" id="KW-0285">Flavoprotein</keyword>
<dbReference type="Pfam" id="PF00301">
    <property type="entry name" value="Rubredoxin"/>
    <property type="match status" value="1"/>
</dbReference>
<dbReference type="Pfam" id="PF18113">
    <property type="entry name" value="Rbx_binding"/>
    <property type="match status" value="1"/>
</dbReference>
<sequence length="485" mass="50210">MKKWLCIICGLIYDEAEGWPSDGIAPGTRWEDVPEDWLCPDCGVGKADFEMIEITEDVPAAGVPVGAPTAAGVPAETPAAAAPLADAVAAPAATIAPVAPSGPLVIIGSGHAGYGLAEALRTRDAEREIHVVTADDGGLYAKPALSNAFALGKDAEALLDESALAIERRLNIRVHAFCPVERIDAEAKRLTTRLGELDYGQLVLATGARPIRIPVEGEADALLSVNDRGDYSEMRRRLDALGREARVVIIGDGLIGCEFANDLAQAGHAVEVVGLADRPLPRLLPEAGSAALREALSTLGVGWHLSRSVANVAATGDGHRLTLTDGSTLEADLVVSAVGLVPNVDLAQAAGIDCGRGIRVDEFLSTSLPDVYALGDAVEIDGQLLPYLAPINAGLRALAATLSGSPTPVSYPLMPVMVKTPAAPVCVVVPPAETEMSWRVSATADGIEAGGYDAIGRLLGFALVGEAAMARRSDWVKACGQAQAA</sequence>
<keyword evidence="19" id="KW-1185">Reference proteome</keyword>
<dbReference type="PRINTS" id="PR00411">
    <property type="entry name" value="PNDRDTASEI"/>
</dbReference>
<dbReference type="PROSITE" id="PS50903">
    <property type="entry name" value="RUBREDOXIN_LIKE"/>
    <property type="match status" value="1"/>
</dbReference>